<evidence type="ECO:0000259" key="3">
    <source>
        <dbReference type="PROSITE" id="PS50110"/>
    </source>
</evidence>
<accession>A0A5N7N5L1</accession>
<evidence type="ECO:0000313" key="4">
    <source>
        <dbReference type="EMBL" id="MPR30616.1"/>
    </source>
</evidence>
<feature type="modified residue" description="4-aspartylphosphate" evidence="2">
    <location>
        <position position="83"/>
    </location>
</feature>
<dbReference type="PANTHER" id="PTHR44591:SF21">
    <property type="entry name" value="TWO-COMPONENT RESPONSE REGULATOR"/>
    <property type="match status" value="1"/>
</dbReference>
<name>A0A5N7N5L1_9HYPH</name>
<dbReference type="PROSITE" id="PS50110">
    <property type="entry name" value="RESPONSE_REGULATORY"/>
    <property type="match status" value="1"/>
</dbReference>
<dbReference type="SUPFAM" id="SSF52172">
    <property type="entry name" value="CheY-like"/>
    <property type="match status" value="1"/>
</dbReference>
<dbReference type="Pfam" id="PF00072">
    <property type="entry name" value="Response_reg"/>
    <property type="match status" value="1"/>
</dbReference>
<keyword evidence="5" id="KW-1185">Reference proteome</keyword>
<evidence type="ECO:0000256" key="1">
    <source>
        <dbReference type="ARBA" id="ARBA00022553"/>
    </source>
</evidence>
<feature type="non-terminal residue" evidence="4">
    <location>
        <position position="1"/>
    </location>
</feature>
<dbReference type="RefSeq" id="WP_152717439.1">
    <property type="nucleotide sequence ID" value="NZ_VOSJ01000436.1"/>
</dbReference>
<gene>
    <name evidence="4" type="ORF">FS320_37925</name>
</gene>
<dbReference type="InterPro" id="IPR001789">
    <property type="entry name" value="Sig_transdc_resp-reg_receiver"/>
</dbReference>
<evidence type="ECO:0000313" key="5">
    <source>
        <dbReference type="Proteomes" id="UP000403266"/>
    </source>
</evidence>
<proteinExistence type="predicted"/>
<sequence>TTVKIYLPRLHAAAAEQPEEDIRQDVVPTGCETILVVEDNTELRTYSTESLRELGYRVFEAATGPTALKILASRPEIELLFTDVVLPDGMNGRQLADQARGLQPQLKVLFTTGYTRNAIVHHGRLDPGVQLIGKPFTYAELASKIRAVLDDVKQADEQQLPAHWIDGKS</sequence>
<dbReference type="GO" id="GO:0000160">
    <property type="term" value="P:phosphorelay signal transduction system"/>
    <property type="evidence" value="ECO:0007669"/>
    <property type="project" value="InterPro"/>
</dbReference>
<dbReference type="SMART" id="SM00448">
    <property type="entry name" value="REC"/>
    <property type="match status" value="1"/>
</dbReference>
<organism evidence="4 5">
    <name type="scientific">Microvirga tunisiensis</name>
    <dbReference type="NCBI Taxonomy" id="2108360"/>
    <lineage>
        <taxon>Bacteria</taxon>
        <taxon>Pseudomonadati</taxon>
        <taxon>Pseudomonadota</taxon>
        <taxon>Alphaproteobacteria</taxon>
        <taxon>Hyphomicrobiales</taxon>
        <taxon>Methylobacteriaceae</taxon>
        <taxon>Microvirga</taxon>
    </lineage>
</organism>
<dbReference type="CDD" id="cd18161">
    <property type="entry name" value="REC_hyHK_blue-like"/>
    <property type="match status" value="1"/>
</dbReference>
<feature type="domain" description="Response regulatory" evidence="3">
    <location>
        <begin position="33"/>
        <end position="149"/>
    </location>
</feature>
<dbReference type="EMBL" id="VOSK01000408">
    <property type="protein sequence ID" value="MPR30616.1"/>
    <property type="molecule type" value="Genomic_DNA"/>
</dbReference>
<dbReference type="OrthoDB" id="7284457at2"/>
<dbReference type="AlphaFoldDB" id="A0A5N7N5L1"/>
<dbReference type="InterPro" id="IPR011006">
    <property type="entry name" value="CheY-like_superfamily"/>
</dbReference>
<dbReference type="Gene3D" id="3.40.50.2300">
    <property type="match status" value="1"/>
</dbReference>
<dbReference type="Proteomes" id="UP000403266">
    <property type="component" value="Unassembled WGS sequence"/>
</dbReference>
<keyword evidence="1 2" id="KW-0597">Phosphoprotein</keyword>
<dbReference type="PANTHER" id="PTHR44591">
    <property type="entry name" value="STRESS RESPONSE REGULATOR PROTEIN 1"/>
    <property type="match status" value="1"/>
</dbReference>
<reference evidence="4 5" key="1">
    <citation type="journal article" date="2019" name="Syst. Appl. Microbiol.">
        <title>Microvirga tunisiensis sp. nov., a root nodule symbiotic bacterium isolated from Lupinus micranthus and L. luteus grown in Northern Tunisia.</title>
        <authorList>
            <person name="Msaddak A."/>
            <person name="Rejili M."/>
            <person name="Duran D."/>
            <person name="Mars M."/>
            <person name="Palacios J.M."/>
            <person name="Ruiz-Argueso T."/>
            <person name="Rey L."/>
            <person name="Imperial J."/>
        </authorList>
    </citation>
    <scope>NUCLEOTIDE SEQUENCE [LARGE SCALE GENOMIC DNA]</scope>
    <source>
        <strain evidence="4 5">Lmie10</strain>
    </source>
</reference>
<dbReference type="InterPro" id="IPR050595">
    <property type="entry name" value="Bact_response_regulator"/>
</dbReference>
<evidence type="ECO:0000256" key="2">
    <source>
        <dbReference type="PROSITE-ProRule" id="PRU00169"/>
    </source>
</evidence>
<protein>
    <submittedName>
        <fullName evidence="4">Response regulator</fullName>
    </submittedName>
</protein>
<comment type="caution">
    <text evidence="4">The sequence shown here is derived from an EMBL/GenBank/DDBJ whole genome shotgun (WGS) entry which is preliminary data.</text>
</comment>